<dbReference type="RefSeq" id="WP_244431714.1">
    <property type="nucleotide sequence ID" value="NZ_CAWLWS010000001.1"/>
</dbReference>
<sequence length="92" mass="10485">MPIKKGQKTLSGLVYFTRHQSYAMMACGLLCVLVFSRLFGMGSLWHGLMDEHFNRTVKNMVEEGCETFGYVLCLLATLWYLPSARKQRSAES</sequence>
<evidence type="ECO:0000256" key="1">
    <source>
        <dbReference type="SAM" id="Phobius"/>
    </source>
</evidence>
<keyword evidence="1" id="KW-0812">Transmembrane</keyword>
<accession>W1IT92</accession>
<gene>
    <name evidence="2" type="ORF">XSR1_10288</name>
</gene>
<comment type="caution">
    <text evidence="2">The sequence shown here is derived from an EMBL/GenBank/DDBJ whole genome shotgun (WGS) entry which is preliminary data.</text>
</comment>
<evidence type="ECO:0000313" key="3">
    <source>
        <dbReference type="Proteomes" id="UP000019202"/>
    </source>
</evidence>
<keyword evidence="1" id="KW-0472">Membrane</keyword>
<dbReference type="STRING" id="1427518.XSR1_10288"/>
<dbReference type="EMBL" id="CBXF010000001">
    <property type="protein sequence ID" value="CDL80846.1"/>
    <property type="molecule type" value="Genomic_DNA"/>
</dbReference>
<dbReference type="Proteomes" id="UP000019202">
    <property type="component" value="Unassembled WGS sequence"/>
</dbReference>
<protein>
    <submittedName>
        <fullName evidence="2">Uncharacterized protein</fullName>
    </submittedName>
</protein>
<keyword evidence="3" id="KW-1185">Reference proteome</keyword>
<dbReference type="AlphaFoldDB" id="W1IT92"/>
<organism evidence="2 3">
    <name type="scientific">Xenorhabdus szentirmaii DSM 16338</name>
    <dbReference type="NCBI Taxonomy" id="1427518"/>
    <lineage>
        <taxon>Bacteria</taxon>
        <taxon>Pseudomonadati</taxon>
        <taxon>Pseudomonadota</taxon>
        <taxon>Gammaproteobacteria</taxon>
        <taxon>Enterobacterales</taxon>
        <taxon>Morganellaceae</taxon>
        <taxon>Xenorhabdus</taxon>
    </lineage>
</organism>
<feature type="transmembrane region" description="Helical" evidence="1">
    <location>
        <begin position="67"/>
        <end position="84"/>
    </location>
</feature>
<reference evidence="2" key="1">
    <citation type="submission" date="2013-11" db="EMBL/GenBank/DDBJ databases">
        <title>Draft genome sequence and annotation of the entomopathogenic bacteria, Xenorhabdus cabanillasi strain JM26 and Xenorhabdus szentirmai strain DSM 16338.</title>
        <authorList>
            <person name="Gualtieri M."/>
            <person name="Ogier J.C."/>
            <person name="Pages S."/>
            <person name="Givaudan A."/>
            <person name="Gaudriault S."/>
        </authorList>
    </citation>
    <scope>NUCLEOTIDE SEQUENCE [LARGE SCALE GENOMIC DNA]</scope>
    <source>
        <strain evidence="2">DSM 16338</strain>
    </source>
</reference>
<proteinExistence type="predicted"/>
<name>W1IT92_9GAMM</name>
<feature type="transmembrane region" description="Helical" evidence="1">
    <location>
        <begin position="21"/>
        <end position="47"/>
    </location>
</feature>
<keyword evidence="1" id="KW-1133">Transmembrane helix</keyword>
<evidence type="ECO:0000313" key="2">
    <source>
        <dbReference type="EMBL" id="CDL80846.1"/>
    </source>
</evidence>